<dbReference type="InterPro" id="IPR022278">
    <property type="entry name" value="Pser_aminoTfrase"/>
</dbReference>
<evidence type="ECO:0000256" key="8">
    <source>
        <dbReference type="ARBA" id="ARBA00022605"/>
    </source>
</evidence>
<dbReference type="CDD" id="cd04901">
    <property type="entry name" value="ACT_3PGDH"/>
    <property type="match status" value="1"/>
</dbReference>
<comment type="cofactor">
    <cofactor evidence="16">
        <name>pyridoxal 5'-phosphate</name>
        <dbReference type="ChEBI" id="CHEBI:597326"/>
    </cofactor>
    <text evidence="16">Binds 1 pyridoxal phosphate per subunit.</text>
</comment>
<dbReference type="Gene3D" id="3.40.640.10">
    <property type="entry name" value="Type I PLP-dependent aspartate aminotransferase-like (Major domain)"/>
    <property type="match status" value="1"/>
</dbReference>
<dbReference type="NCBIfam" id="TIGR01364">
    <property type="entry name" value="serC_1"/>
    <property type="match status" value="1"/>
</dbReference>
<dbReference type="SUPFAM" id="SSF55021">
    <property type="entry name" value="ACT-like"/>
    <property type="match status" value="1"/>
</dbReference>
<evidence type="ECO:0000256" key="13">
    <source>
        <dbReference type="ARBA" id="ARBA00048126"/>
    </source>
</evidence>
<evidence type="ECO:0000256" key="9">
    <source>
        <dbReference type="ARBA" id="ARBA00022679"/>
    </source>
</evidence>
<feature type="binding site" evidence="16">
    <location>
        <begin position="235"/>
        <end position="236"/>
    </location>
    <ligand>
        <name>pyridoxal 5'-phosphate</name>
        <dbReference type="ChEBI" id="CHEBI:597326"/>
    </ligand>
</feature>
<dbReference type="InterPro" id="IPR015422">
    <property type="entry name" value="PyrdxlP-dep_Trfase_small"/>
</dbReference>
<dbReference type="GO" id="GO:0005737">
    <property type="term" value="C:cytoplasm"/>
    <property type="evidence" value="ECO:0007669"/>
    <property type="project" value="UniProtKB-SubCell"/>
</dbReference>
<dbReference type="PROSITE" id="PS51671">
    <property type="entry name" value="ACT"/>
    <property type="match status" value="1"/>
</dbReference>
<evidence type="ECO:0000256" key="11">
    <source>
        <dbReference type="ARBA" id="ARBA00023299"/>
    </source>
</evidence>
<dbReference type="InterPro" id="IPR029752">
    <property type="entry name" value="D-isomer_DH_CS1"/>
</dbReference>
<dbReference type="FunFam" id="3.40.640.10:FF:000010">
    <property type="entry name" value="Phosphoserine aminotransferase"/>
    <property type="match status" value="1"/>
</dbReference>
<comment type="similarity">
    <text evidence="5">Belongs to the D-isomer specific 2-hydroxyacid dehydrogenase family.</text>
</comment>
<evidence type="ECO:0000256" key="7">
    <source>
        <dbReference type="ARBA" id="ARBA00022576"/>
    </source>
</evidence>
<dbReference type="HAMAP" id="MF_00160">
    <property type="entry name" value="SerC_aminotrans_5"/>
    <property type="match status" value="1"/>
</dbReference>
<dbReference type="PANTHER" id="PTHR43247">
    <property type="entry name" value="PHOSPHOSERINE AMINOTRANSFERASE"/>
    <property type="match status" value="1"/>
</dbReference>
<evidence type="ECO:0000256" key="2">
    <source>
        <dbReference type="ARBA" id="ARBA00003800"/>
    </source>
</evidence>
<dbReference type="Pfam" id="PF02826">
    <property type="entry name" value="2-Hacid_dh_C"/>
    <property type="match status" value="1"/>
</dbReference>
<dbReference type="GO" id="GO:0004617">
    <property type="term" value="F:phosphoglycerate dehydrogenase activity"/>
    <property type="evidence" value="ECO:0007669"/>
    <property type="project" value="UniProtKB-EC"/>
</dbReference>
<organism evidence="19 20">
    <name type="scientific">Brochothrix campestris FSL F6-1037</name>
    <dbReference type="NCBI Taxonomy" id="1265861"/>
    <lineage>
        <taxon>Bacteria</taxon>
        <taxon>Bacillati</taxon>
        <taxon>Bacillota</taxon>
        <taxon>Bacilli</taxon>
        <taxon>Bacillales</taxon>
        <taxon>Listeriaceae</taxon>
        <taxon>Brochothrix</taxon>
    </lineage>
</organism>
<comment type="catalytic activity">
    <reaction evidence="14">
        <text>(2R)-3-phosphoglycerate + NAD(+) = 3-phosphooxypyruvate + NADH + H(+)</text>
        <dbReference type="Rhea" id="RHEA:12641"/>
        <dbReference type="ChEBI" id="CHEBI:15378"/>
        <dbReference type="ChEBI" id="CHEBI:18110"/>
        <dbReference type="ChEBI" id="CHEBI:57540"/>
        <dbReference type="ChEBI" id="CHEBI:57945"/>
        <dbReference type="ChEBI" id="CHEBI:58272"/>
        <dbReference type="EC" id="1.1.1.95"/>
    </reaction>
</comment>
<comment type="similarity">
    <text evidence="6 16">Belongs to the class-V pyridoxal-phosphate-dependent aminotransferase family. SerC subfamily.</text>
</comment>
<evidence type="ECO:0000256" key="16">
    <source>
        <dbReference type="HAMAP-Rule" id="MF_00160"/>
    </source>
</evidence>
<dbReference type="Gene3D" id="3.40.50.720">
    <property type="entry name" value="NAD(P)-binding Rossmann-like Domain"/>
    <property type="match status" value="2"/>
</dbReference>
<keyword evidence="7 16" id="KW-0032">Aminotransferase</keyword>
<dbReference type="InterPro" id="IPR020578">
    <property type="entry name" value="Aminotrans_V_PyrdxlP_BS"/>
</dbReference>
<dbReference type="Gene3D" id="3.90.1150.10">
    <property type="entry name" value="Aspartate Aminotransferase, domain 1"/>
    <property type="match status" value="1"/>
</dbReference>
<dbReference type="InterPro" id="IPR006139">
    <property type="entry name" value="D-isomer_2_OHA_DH_cat_dom"/>
</dbReference>
<gene>
    <name evidence="16" type="primary">serC</name>
    <name evidence="19" type="ORF">BCAMP_07980</name>
</gene>
<feature type="modified residue" description="N6-(pyridoxal phosphate)lysine" evidence="16">
    <location>
        <position position="195"/>
    </location>
</feature>
<dbReference type="EC" id="2.6.1.52" evidence="16"/>
<comment type="function">
    <text evidence="1 16">Catalyzes the reversible conversion of 3-phosphohydroxypyruvate to phosphoserine and of 3-hydroxy-2-oxo-4-phosphonooxybutanoate to phosphohydroxythreonine.</text>
</comment>
<dbReference type="InterPro" id="IPR000192">
    <property type="entry name" value="Aminotrans_V_dom"/>
</dbReference>
<keyword evidence="20" id="KW-1185">Reference proteome</keyword>
<evidence type="ECO:0000256" key="5">
    <source>
        <dbReference type="ARBA" id="ARBA00005854"/>
    </source>
</evidence>
<dbReference type="SUPFAM" id="SSF52283">
    <property type="entry name" value="Formate/glycerate dehydrogenase catalytic domain-like"/>
    <property type="match status" value="1"/>
</dbReference>
<feature type="binding site" evidence="16">
    <location>
        <begin position="77"/>
        <end position="78"/>
    </location>
    <ligand>
        <name>pyridoxal 5'-phosphate</name>
        <dbReference type="ChEBI" id="CHEBI:597326"/>
    </ligand>
</feature>
<dbReference type="CDD" id="cd12174">
    <property type="entry name" value="PGDH_like_3"/>
    <property type="match status" value="1"/>
</dbReference>
<comment type="catalytic activity">
    <reaction evidence="15 16 17">
        <text>O-phospho-L-serine + 2-oxoglutarate = 3-phosphooxypyruvate + L-glutamate</text>
        <dbReference type="Rhea" id="RHEA:14329"/>
        <dbReference type="ChEBI" id="CHEBI:16810"/>
        <dbReference type="ChEBI" id="CHEBI:18110"/>
        <dbReference type="ChEBI" id="CHEBI:29985"/>
        <dbReference type="ChEBI" id="CHEBI:57524"/>
        <dbReference type="EC" id="2.6.1.52"/>
    </reaction>
</comment>
<comment type="catalytic activity">
    <reaction evidence="12 16">
        <text>4-(phosphooxy)-L-threonine + 2-oxoglutarate = (R)-3-hydroxy-2-oxo-4-phosphooxybutanoate + L-glutamate</text>
        <dbReference type="Rhea" id="RHEA:16573"/>
        <dbReference type="ChEBI" id="CHEBI:16810"/>
        <dbReference type="ChEBI" id="CHEBI:29985"/>
        <dbReference type="ChEBI" id="CHEBI:58452"/>
        <dbReference type="ChEBI" id="CHEBI:58538"/>
        <dbReference type="EC" id="2.6.1.52"/>
    </reaction>
</comment>
<evidence type="ECO:0000313" key="20">
    <source>
        <dbReference type="Proteomes" id="UP000019243"/>
    </source>
</evidence>
<comment type="pathway">
    <text evidence="4">Amino-acid biosynthesis; L-serine biosynthesis; L-serine from 3-phospho-D-glycerate: step 1/3.</text>
</comment>
<dbReference type="FunFam" id="3.90.1150.10:FF:000006">
    <property type="entry name" value="Phosphoserine aminotransferase"/>
    <property type="match status" value="1"/>
</dbReference>
<comment type="pathway">
    <text evidence="3 16 17">Amino-acid biosynthesis; L-serine biosynthesis; L-serine from 3-phospho-D-glycerate: step 2/3.</text>
</comment>
<dbReference type="PROSITE" id="PS00595">
    <property type="entry name" value="AA_TRANSFER_CLASS_5"/>
    <property type="match status" value="1"/>
</dbReference>
<comment type="function">
    <text evidence="2">Catalyzes the reversible oxidation of 3-phospho-D-glycerate to 3-phosphonooxypyruvate, the first step of the phosphorylated L-serine biosynthesis pathway. Also catalyzes the reversible oxidation of 2-hydroxyglutarate to 2-oxoglutarate.</text>
</comment>
<dbReference type="GO" id="GO:0030170">
    <property type="term" value="F:pyridoxal phosphate binding"/>
    <property type="evidence" value="ECO:0007669"/>
    <property type="project" value="UniProtKB-UniRule"/>
</dbReference>
<dbReference type="InterPro" id="IPR045865">
    <property type="entry name" value="ACT-like_dom_sf"/>
</dbReference>
<protein>
    <recommendedName>
        <fullName evidence="16">Phosphoserine aminotransferase</fullName>
        <ecNumber evidence="16">2.6.1.52</ecNumber>
    </recommendedName>
    <alternativeName>
        <fullName evidence="16">Phosphohydroxythreonine aminotransferase</fullName>
        <shortName evidence="16">PSAT</shortName>
    </alternativeName>
</protein>
<dbReference type="InterPro" id="IPR036291">
    <property type="entry name" value="NAD(P)-bd_dom_sf"/>
</dbReference>
<keyword evidence="9 16" id="KW-0808">Transferase</keyword>
<feature type="domain" description="ACT" evidence="18">
    <location>
        <begin position="684"/>
        <end position="758"/>
    </location>
</feature>
<dbReference type="STRING" id="1265861.BCAMP_07980"/>
<dbReference type="PATRIC" id="fig|1265861.3.peg.1567"/>
<feature type="binding site" evidence="16">
    <location>
        <position position="43"/>
    </location>
    <ligand>
        <name>L-glutamate</name>
        <dbReference type="ChEBI" id="CHEBI:29985"/>
    </ligand>
</feature>
<dbReference type="AlphaFoldDB" id="W7CRF1"/>
<dbReference type="Pfam" id="PF00266">
    <property type="entry name" value="Aminotran_5"/>
    <property type="match status" value="1"/>
</dbReference>
<keyword evidence="10 16" id="KW-0663">Pyridoxal phosphate</keyword>
<reference evidence="19 20" key="1">
    <citation type="submission" date="2012-12" db="EMBL/GenBank/DDBJ databases">
        <title>Novel taxa of Listeriaceae from agricultural environments in the United States.</title>
        <authorList>
            <person name="den Bakker H.C."/>
            <person name="Allred A."/>
            <person name="Warchocki S."/>
            <person name="Wright E.M."/>
            <person name="Burrell A."/>
            <person name="Nightingale K.K."/>
            <person name="Kephart D."/>
            <person name="Wiedmann M."/>
        </authorList>
    </citation>
    <scope>NUCLEOTIDE SEQUENCE [LARGE SCALE GENOMIC DNA]</scope>
    <source>
        <strain evidence="19 20">FSL F6-1037</strain>
    </source>
</reference>
<feature type="binding site" evidence="16">
    <location>
        <position position="102"/>
    </location>
    <ligand>
        <name>pyridoxal 5'-phosphate</name>
        <dbReference type="ChEBI" id="CHEBI:597326"/>
    </ligand>
</feature>
<evidence type="ECO:0000256" key="14">
    <source>
        <dbReference type="ARBA" id="ARBA00048731"/>
    </source>
</evidence>
<comment type="caution">
    <text evidence="16">Lacks conserved residue(s) required for the propagation of feature annotation.</text>
</comment>
<comment type="subunit">
    <text evidence="16">Homodimer.</text>
</comment>
<dbReference type="Pfam" id="PF00389">
    <property type="entry name" value="2-Hacid_dh"/>
    <property type="match status" value="1"/>
</dbReference>
<feature type="binding site" evidence="16">
    <location>
        <position position="171"/>
    </location>
    <ligand>
        <name>pyridoxal 5'-phosphate</name>
        <dbReference type="ChEBI" id="CHEBI:597326"/>
    </ligand>
</feature>
<evidence type="ECO:0000256" key="4">
    <source>
        <dbReference type="ARBA" id="ARBA00005216"/>
    </source>
</evidence>
<dbReference type="InterPro" id="IPR015421">
    <property type="entry name" value="PyrdxlP-dep_Trfase_major"/>
</dbReference>
<evidence type="ECO:0000256" key="6">
    <source>
        <dbReference type="ARBA" id="ARBA00006904"/>
    </source>
</evidence>
<evidence type="ECO:0000256" key="17">
    <source>
        <dbReference type="RuleBase" id="RU004505"/>
    </source>
</evidence>
<evidence type="ECO:0000256" key="15">
    <source>
        <dbReference type="ARBA" id="ARBA00049007"/>
    </source>
</evidence>
<proteinExistence type="inferred from homology"/>
<feature type="binding site" evidence="16">
    <location>
        <position position="150"/>
    </location>
    <ligand>
        <name>pyridoxal 5'-phosphate</name>
        <dbReference type="ChEBI" id="CHEBI:597326"/>
    </ligand>
</feature>
<dbReference type="NCBIfam" id="NF003764">
    <property type="entry name" value="PRK05355.1"/>
    <property type="match status" value="1"/>
</dbReference>
<dbReference type="SUPFAM" id="SSF51735">
    <property type="entry name" value="NAD(P)-binding Rossmann-fold domains"/>
    <property type="match status" value="1"/>
</dbReference>
<evidence type="ECO:0000256" key="1">
    <source>
        <dbReference type="ARBA" id="ARBA00003483"/>
    </source>
</evidence>
<keyword evidence="11 16" id="KW-0718">Serine biosynthesis</keyword>
<evidence type="ECO:0000256" key="10">
    <source>
        <dbReference type="ARBA" id="ARBA00022898"/>
    </source>
</evidence>
<keyword evidence="16" id="KW-0963">Cytoplasm</keyword>
<comment type="subcellular location">
    <subcellularLocation>
        <location evidence="16">Cytoplasm</location>
    </subcellularLocation>
</comment>
<comment type="caution">
    <text evidence="19">The sequence shown here is derived from an EMBL/GenBank/DDBJ whole genome shotgun (WGS) entry which is preliminary data.</text>
</comment>
<evidence type="ECO:0000313" key="19">
    <source>
        <dbReference type="EMBL" id="EUJ39205.1"/>
    </source>
</evidence>
<dbReference type="FunFam" id="3.30.70.260:FF:000056">
    <property type="entry name" value="D-3-phosphoglycerate dehydrogenase"/>
    <property type="match status" value="1"/>
</dbReference>
<dbReference type="InterPro" id="IPR015424">
    <property type="entry name" value="PyrdxlP-dep_Trfase"/>
</dbReference>
<dbReference type="InterPro" id="IPR002912">
    <property type="entry name" value="ACT_dom"/>
</dbReference>
<name>W7CRF1_9LIST</name>
<dbReference type="InterPro" id="IPR006140">
    <property type="entry name" value="D-isomer_DH_NAD-bd"/>
</dbReference>
<dbReference type="Gene3D" id="3.30.70.260">
    <property type="match status" value="1"/>
</dbReference>
<dbReference type="PROSITE" id="PS00065">
    <property type="entry name" value="D_2_HYDROXYACID_DH_1"/>
    <property type="match status" value="1"/>
</dbReference>
<dbReference type="GO" id="GO:0051287">
    <property type="term" value="F:NAD binding"/>
    <property type="evidence" value="ECO:0007669"/>
    <property type="project" value="InterPro"/>
</dbReference>
<comment type="catalytic activity">
    <reaction evidence="13">
        <text>(R)-2-hydroxyglutarate + NAD(+) = 2-oxoglutarate + NADH + H(+)</text>
        <dbReference type="Rhea" id="RHEA:49612"/>
        <dbReference type="ChEBI" id="CHEBI:15378"/>
        <dbReference type="ChEBI" id="CHEBI:15801"/>
        <dbReference type="ChEBI" id="CHEBI:16810"/>
        <dbReference type="ChEBI" id="CHEBI:57540"/>
        <dbReference type="ChEBI" id="CHEBI:57945"/>
        <dbReference type="EC" id="1.1.1.399"/>
    </reaction>
</comment>
<dbReference type="EMBL" id="AODH01000030">
    <property type="protein sequence ID" value="EUJ39205.1"/>
    <property type="molecule type" value="Genomic_DNA"/>
</dbReference>
<feature type="binding site" evidence="16">
    <location>
        <position position="194"/>
    </location>
    <ligand>
        <name>pyridoxal 5'-phosphate</name>
        <dbReference type="ChEBI" id="CHEBI:597326"/>
    </ligand>
</feature>
<evidence type="ECO:0000259" key="18">
    <source>
        <dbReference type="PROSITE" id="PS51671"/>
    </source>
</evidence>
<dbReference type="UniPathway" id="UPA00135">
    <property type="reaction ID" value="UER00196"/>
</dbReference>
<sequence length="765" mass="83559">MTHPIYNFSAGPAVMPQAVLKEAHAHFLNYQQSGMSVMELSHRSALFEQILADAEASLRRLMAIPDNYKVLFVQGGASLQFSMVPLNLAHTNRVAYIDSGSWSQKAIAEAKKHVEVTVLASSADVNYSELPQVNIVEDTYDYVHITTNNTIEGTAFLELPRMNDKTILVADMSSNILSSTYNVTDFGLIYAGAQKNIGPAGVTIVIVRDDLIQTQPLLPTMLSYDTYATANSMYNTPPTFAIYMAKLVLEWLEAEGGVALMEERNRAKAERLYRFIDESDFYTSPVAPTSRSLTNIPFLTASPTLDKQFTQEAAAAGLVNLEGHRSVGGMRASLYNAMPLAGVDALIDFMSVFAKKKSIDGGVARMTHTYNIKTYNEIAPQGLGLLSPTKYRLNDQTPSDAILLRSYNLQEEILPDSVLAIARAGAGVNNIPLERCDDAGIVVMNTPGANANAVKELVLANLLTIARPMIDGANWVEQLPNEDIATRVEAGKKRFVGTEIYGKTLGIVGLGHIGRLIANDAIALGMKVVIYDPYVSVEAAWQVSREVERVDELKQLLAMSDYVTLHVPLLDSTAEMINADSIKAIKPGAVLLNFARGELVQTTAVVAALKNGQLAHYVADFADEHLFGQAGVRILPHLGASTIEAEENCAIMAAKELSHFLETGNIRNSVNFPRVELPYRETIRIAIAHQNVPNMVGQFTTKLAEHQLNIGDMINRSRGKIAYTLIDLDKTSTLTHCNQLISDLSSIAGSIRVRVIQPVKSLQPN</sequence>
<keyword evidence="8 16" id="KW-0028">Amino-acid biosynthesis</keyword>
<dbReference type="Proteomes" id="UP000019243">
    <property type="component" value="Unassembled WGS sequence"/>
</dbReference>
<dbReference type="GO" id="GO:0006564">
    <property type="term" value="P:L-serine biosynthetic process"/>
    <property type="evidence" value="ECO:0007669"/>
    <property type="project" value="UniProtKB-UniRule"/>
</dbReference>
<dbReference type="SUPFAM" id="SSF53383">
    <property type="entry name" value="PLP-dependent transferases"/>
    <property type="match status" value="1"/>
</dbReference>
<dbReference type="PANTHER" id="PTHR43247:SF1">
    <property type="entry name" value="PHOSPHOSERINE AMINOTRANSFERASE"/>
    <property type="match status" value="1"/>
</dbReference>
<accession>W7CRF1</accession>
<evidence type="ECO:0000256" key="12">
    <source>
        <dbReference type="ARBA" id="ARBA00047630"/>
    </source>
</evidence>
<dbReference type="GO" id="GO:0004648">
    <property type="term" value="F:O-phospho-L-serine:2-oxoglutarate aminotransferase activity"/>
    <property type="evidence" value="ECO:0007669"/>
    <property type="project" value="UniProtKB-UniRule"/>
</dbReference>
<evidence type="ECO:0000256" key="3">
    <source>
        <dbReference type="ARBA" id="ARBA00005099"/>
    </source>
</evidence>